<reference evidence="1" key="3">
    <citation type="submission" date="2020-05" db="EMBL/GenBank/DDBJ databases">
        <title>Electrophorus electricus (electric eel) genome, fEleEle1, primary haplotype.</title>
        <authorList>
            <person name="Myers G."/>
            <person name="Meyer A."/>
            <person name="Fedrigo O."/>
            <person name="Formenti G."/>
            <person name="Rhie A."/>
            <person name="Tracey A."/>
            <person name="Sims Y."/>
            <person name="Jarvis E.D."/>
        </authorList>
    </citation>
    <scope>NUCLEOTIDE SEQUENCE [LARGE SCALE GENOMIC DNA]</scope>
</reference>
<dbReference type="GO" id="GO:0030992">
    <property type="term" value="C:intraciliary transport particle B"/>
    <property type="evidence" value="ECO:0007669"/>
    <property type="project" value="InterPro"/>
</dbReference>
<dbReference type="OMA" id="MWTRNAK"/>
<dbReference type="InterPro" id="IPR033558">
    <property type="entry name" value="IFT25"/>
</dbReference>
<evidence type="ECO:0008006" key="3">
    <source>
        <dbReference type="Google" id="ProtNLM"/>
    </source>
</evidence>
<reference evidence="1" key="4">
    <citation type="submission" date="2025-08" db="UniProtKB">
        <authorList>
            <consortium name="Ensembl"/>
        </authorList>
    </citation>
    <scope>IDENTIFICATION</scope>
</reference>
<evidence type="ECO:0000313" key="1">
    <source>
        <dbReference type="Ensembl" id="ENSEEEP00000033014.2"/>
    </source>
</evidence>
<dbReference type="SUPFAM" id="SSF49785">
    <property type="entry name" value="Galactose-binding domain-like"/>
    <property type="match status" value="1"/>
</dbReference>
<dbReference type="PANTHER" id="PTHR33906:SF1">
    <property type="entry name" value="INTRAFLAGELLAR TRANSPORT PROTEIN 25 HOMOLOG"/>
    <property type="match status" value="1"/>
</dbReference>
<sequence length="139" mass="15968">MRQNCLGAWQRTHLFCQVVLATSSDENHPPENIIDGKTETFWLSTGMFPQEFMIRFPDNMKVSLISMHSFNIKQLRIEKSTVEEADKFEVIAEKEFEHTESSLQTNDVSLDGSHATHLRFLILSGYDHFVSVHKIGIQA</sequence>
<dbReference type="STRING" id="8005.ENSEEEP00000033014"/>
<reference evidence="2" key="1">
    <citation type="journal article" date="2014" name="Science">
        <title>Nonhuman genetics. Genomic basis for the convergent evolution of electric organs.</title>
        <authorList>
            <person name="Gallant J.R."/>
            <person name="Traeger L.L."/>
            <person name="Volkening J.D."/>
            <person name="Moffett H."/>
            <person name="Chen P.H."/>
            <person name="Novina C.D."/>
            <person name="Phillips G.N.Jr."/>
            <person name="Anand R."/>
            <person name="Wells G.B."/>
            <person name="Pinch M."/>
            <person name="Guth R."/>
            <person name="Unguez G.A."/>
            <person name="Albert J.S."/>
            <person name="Zakon H.H."/>
            <person name="Samanta M.P."/>
            <person name="Sussman M.R."/>
        </authorList>
    </citation>
    <scope>NUCLEOTIDE SEQUENCE [LARGE SCALE GENOMIC DNA]</scope>
</reference>
<dbReference type="Gene3D" id="2.60.120.260">
    <property type="entry name" value="Galactose-binding domain-like"/>
    <property type="match status" value="1"/>
</dbReference>
<reference evidence="2" key="2">
    <citation type="journal article" date="2017" name="Sci. Adv.">
        <title>A tail of two voltages: Proteomic comparison of the three electric organs of the electric eel.</title>
        <authorList>
            <person name="Traeger L.L."/>
            <person name="Sabat G."/>
            <person name="Barrett-Wilt G.A."/>
            <person name="Wells G.B."/>
            <person name="Sussman M.R."/>
        </authorList>
    </citation>
    <scope>NUCLEOTIDE SEQUENCE [LARGE SCALE GENOMIC DNA]</scope>
</reference>
<protein>
    <recommendedName>
        <fullName evidence="3">F5/8 type C domain-containing protein</fullName>
    </recommendedName>
</protein>
<organism evidence="1 2">
    <name type="scientific">Electrophorus electricus</name>
    <name type="common">Electric eel</name>
    <name type="synonym">Gymnotus electricus</name>
    <dbReference type="NCBI Taxonomy" id="8005"/>
    <lineage>
        <taxon>Eukaryota</taxon>
        <taxon>Metazoa</taxon>
        <taxon>Chordata</taxon>
        <taxon>Craniata</taxon>
        <taxon>Vertebrata</taxon>
        <taxon>Euteleostomi</taxon>
        <taxon>Actinopterygii</taxon>
        <taxon>Neopterygii</taxon>
        <taxon>Teleostei</taxon>
        <taxon>Ostariophysi</taxon>
        <taxon>Gymnotiformes</taxon>
        <taxon>Gymnotoidei</taxon>
        <taxon>Gymnotidae</taxon>
        <taxon>Electrophorus</taxon>
    </lineage>
</organism>
<keyword evidence="2" id="KW-1185">Reference proteome</keyword>
<dbReference type="AlphaFoldDB" id="A0A4W4G690"/>
<dbReference type="Proteomes" id="UP000314983">
    <property type="component" value="Chromosome 9"/>
</dbReference>
<dbReference type="PANTHER" id="PTHR33906">
    <property type="entry name" value="INTRAFLAGELLAR TRANSPORT PROTEIN 25 HOMOLOG"/>
    <property type="match status" value="1"/>
</dbReference>
<reference evidence="1" key="5">
    <citation type="submission" date="2025-09" db="UniProtKB">
        <authorList>
            <consortium name="Ensembl"/>
        </authorList>
    </citation>
    <scope>IDENTIFICATION</scope>
</reference>
<dbReference type="GO" id="GO:0042073">
    <property type="term" value="P:intraciliary transport"/>
    <property type="evidence" value="ECO:0007669"/>
    <property type="project" value="InterPro"/>
</dbReference>
<gene>
    <name evidence="1" type="primary">hspb11</name>
</gene>
<dbReference type="InterPro" id="IPR008979">
    <property type="entry name" value="Galactose-bd-like_sf"/>
</dbReference>
<dbReference type="GO" id="GO:0005929">
    <property type="term" value="C:cilium"/>
    <property type="evidence" value="ECO:0007669"/>
    <property type="project" value="TreeGrafter"/>
</dbReference>
<proteinExistence type="predicted"/>
<evidence type="ECO:0000313" key="2">
    <source>
        <dbReference type="Proteomes" id="UP000314983"/>
    </source>
</evidence>
<dbReference type="Ensembl" id="ENSEEET00000033407.2">
    <property type="protein sequence ID" value="ENSEEEP00000033014.2"/>
    <property type="gene ID" value="ENSEEEG00000015723.2"/>
</dbReference>
<name>A0A4W4G690_ELEEL</name>
<dbReference type="GeneTree" id="ENSGT00940000166675"/>
<accession>A0A4W4G690</accession>
<dbReference type="GO" id="GO:0005813">
    <property type="term" value="C:centrosome"/>
    <property type="evidence" value="ECO:0007669"/>
    <property type="project" value="TreeGrafter"/>
</dbReference>